<proteinExistence type="predicted"/>
<dbReference type="InterPro" id="IPR003593">
    <property type="entry name" value="AAA+_ATPase"/>
</dbReference>
<dbReference type="PANTHER" id="PTHR37291">
    <property type="entry name" value="5-METHYLCYTOSINE-SPECIFIC RESTRICTION ENZYME B"/>
    <property type="match status" value="1"/>
</dbReference>
<dbReference type="GO" id="GO:0016887">
    <property type="term" value="F:ATP hydrolysis activity"/>
    <property type="evidence" value="ECO:0007669"/>
    <property type="project" value="InterPro"/>
</dbReference>
<dbReference type="SMART" id="SM00382">
    <property type="entry name" value="AAA"/>
    <property type="match status" value="1"/>
</dbReference>
<sequence>MTKEGIYSQIEKFNINIANSKETKNNKYYYINSDEALLKSQFINEIQKDIVIKNKLDSIETVMDLCFGSGNLASHILLENQIQYKNIILNDYFLDECNQELENLLENCELKQCDFFNSDCFEENSVDLLIFNPTHGGKPTIKDFVNKENKDFDALNKTLSKILKPNSLVIFRGLKEDFQELIFSKFKYKKIYLEGSQSLYVCYDIEAEKKDCYEYTNNQFIENENCEIEKSSDEEDLDIGELMQELEENKIENSFNGVLQSESSIVTNAQNDNEEKFTEWWLSSSYHSVDGKPYAESTKKGYLRALKQLKTELITFGFDNIDIFKLQDLKEVNELLDRLESGDLYDYNKRHDNSDTSNGLKQYIKFLKGESNINTFNNSKEEEDNMKDTEIIKIKFSDEGKGNLDFSYKNILFKGVPGTGKSRAINEIIKNHLELAKNDKNALRINIHSASSNSDLMQGIGISTSDKGNIKYSEKQGLILDIIKRATFHPNQPFVLILEEIQENSLNELIGDLIYLIEDDKRAKLTADNKEYDNYEDLVDKLVDEDDTLDYVEIPYLVNDSTKYKKMIMPYNLYIFCTSNYRDDKKVIEDNLLRRFEVIEIYPKETIVNDYAKDFFDKLNKSINAVMEKQGEIHPDRFLIGHAIWKDVENKELFYKAFSKLITEFKDIREIEFDVFKSIIEGISLPEDVSIEIENSYYKMIKDIQSKIHYDFLS</sequence>
<dbReference type="Gene3D" id="3.40.50.300">
    <property type="entry name" value="P-loop containing nucleotide triphosphate hydrolases"/>
    <property type="match status" value="1"/>
</dbReference>
<accession>Q30Q57</accession>
<dbReference type="REBASE" id="11606">
    <property type="entry name" value="SdeAMcrB2P"/>
</dbReference>
<dbReference type="SUPFAM" id="SSF52540">
    <property type="entry name" value="P-loop containing nucleoside triphosphate hydrolases"/>
    <property type="match status" value="1"/>
</dbReference>
<dbReference type="RefSeq" id="WP_011372333.1">
    <property type="nucleotide sequence ID" value="NC_007575.1"/>
</dbReference>
<feature type="domain" description="AAA+ ATPase" evidence="1">
    <location>
        <begin position="407"/>
        <end position="606"/>
    </location>
</feature>
<dbReference type="Gene3D" id="3.40.50.150">
    <property type="entry name" value="Vaccinia Virus protein VP39"/>
    <property type="match status" value="1"/>
</dbReference>
<dbReference type="Proteomes" id="UP000002714">
    <property type="component" value="Chromosome"/>
</dbReference>
<dbReference type="GO" id="GO:0005524">
    <property type="term" value="F:ATP binding"/>
    <property type="evidence" value="ECO:0007669"/>
    <property type="project" value="InterPro"/>
</dbReference>
<dbReference type="EMBL" id="CP000153">
    <property type="protein sequence ID" value="ABB43979.1"/>
    <property type="molecule type" value="Genomic_DNA"/>
</dbReference>
<reference evidence="3 4" key="2">
    <citation type="journal article" date="2008" name="Appl. Environ. Microbiol.">
        <title>Genome of the epsilonproteobacterial chemolithoautotroph Sulfurimonas denitrificans.</title>
        <authorList>
            <person name="Sievert S.M."/>
            <person name="Scott K.M."/>
            <person name="Klotz M.G."/>
            <person name="Chain P.S.G."/>
            <person name="Hauser L.J."/>
            <person name="Hemp J."/>
            <person name="Huegler M."/>
            <person name="Land M."/>
            <person name="Lapidus A."/>
            <person name="Larimer F.W."/>
            <person name="Lucas S."/>
            <person name="Malfatti S.A."/>
            <person name="Meyer F."/>
            <person name="Paulsen I.T."/>
            <person name="Ren Q."/>
            <person name="Simon J."/>
            <person name="Bailey K."/>
            <person name="Diaz E."/>
            <person name="Fitzpatrick K.A."/>
            <person name="Glover B."/>
            <person name="Gwatney N."/>
            <person name="Korajkic A."/>
            <person name="Long A."/>
            <person name="Mobberley J.M."/>
            <person name="Pantry S.N."/>
            <person name="Pazder G."/>
            <person name="Peterson S."/>
            <person name="Quintanilla J.D."/>
            <person name="Sprinkle R."/>
            <person name="Stephens J."/>
            <person name="Thomas P."/>
            <person name="Vaughn R."/>
            <person name="Weber M.J."/>
            <person name="Wooten L.L."/>
        </authorList>
    </citation>
    <scope>NUCLEOTIDE SEQUENCE [LARGE SCALE GENOMIC DNA]</scope>
    <source>
        <strain evidence="4">ATCC 33889 / DSM 1251</strain>
        <strain evidence="3">DSM 1251</strain>
    </source>
</reference>
<name>Q30Q57_SULDN</name>
<dbReference type="InterPro" id="IPR011704">
    <property type="entry name" value="ATPase_dyneun-rel_AAA"/>
</dbReference>
<dbReference type="CDD" id="cd02440">
    <property type="entry name" value="AdoMet_MTases"/>
    <property type="match status" value="1"/>
</dbReference>
<reference evidence="3" key="1">
    <citation type="submission" date="2007-11" db="EMBL/GenBank/DDBJ databases">
        <title>Complete sequence of Sulfurimonas denitrificans ATCC 33889.</title>
        <authorList>
            <consortium name="US DOE Joint Genome Institute"/>
            <person name="Copeland A."/>
            <person name="Lucas S."/>
            <person name="Lapidus A."/>
            <person name="Barry K."/>
            <person name="Detter J.C."/>
            <person name="Glavina T."/>
            <person name="Hammon N."/>
            <person name="Israni S."/>
            <person name="Pitluck S."/>
            <person name="Chain P."/>
            <person name="Malfatti S."/>
            <person name="Shin M."/>
            <person name="Vergez L."/>
            <person name="Schmutz J."/>
            <person name="Larimer F."/>
            <person name="Land M."/>
            <person name="Kyrpides N."/>
            <person name="Lykidis A."/>
            <person name="Richardson P."/>
        </authorList>
    </citation>
    <scope>NUCLEOTIDE SEQUENCE</scope>
    <source>
        <strain>DSM 1251</strain>
    </source>
</reference>
<dbReference type="InterPro" id="IPR029063">
    <property type="entry name" value="SAM-dependent_MTases_sf"/>
</dbReference>
<dbReference type="KEGG" id="tdn:Suden_0700"/>
<dbReference type="SUPFAM" id="SSF53335">
    <property type="entry name" value="S-adenosyl-L-methionine-dependent methyltransferases"/>
    <property type="match status" value="1"/>
</dbReference>
<evidence type="ECO:0000313" key="3">
    <source>
        <dbReference type="EMBL" id="ABB44874.1"/>
    </source>
</evidence>
<dbReference type="AlphaFoldDB" id="Q30Q57"/>
<protein>
    <submittedName>
        <fullName evidence="3">ATPase</fullName>
    </submittedName>
</protein>
<dbReference type="Pfam" id="PF07728">
    <property type="entry name" value="AAA_5"/>
    <property type="match status" value="1"/>
</dbReference>
<dbReference type="STRING" id="326298.Suden_0700"/>
<dbReference type="PANTHER" id="PTHR37291:SF1">
    <property type="entry name" value="TYPE IV METHYL-DIRECTED RESTRICTION ENZYME ECOKMCRB SUBUNIT"/>
    <property type="match status" value="1"/>
</dbReference>
<dbReference type="InterPro" id="IPR052934">
    <property type="entry name" value="Methyl-DNA_Rec/Restrict_Enz"/>
</dbReference>
<evidence type="ECO:0000313" key="2">
    <source>
        <dbReference type="EMBL" id="ABB43979.1"/>
    </source>
</evidence>
<dbReference type="InterPro" id="IPR027417">
    <property type="entry name" value="P-loop_NTPase"/>
</dbReference>
<dbReference type="OrthoDB" id="9781481at2"/>
<keyword evidence="4" id="KW-1185">Reference proteome</keyword>
<evidence type="ECO:0000259" key="1">
    <source>
        <dbReference type="SMART" id="SM00382"/>
    </source>
</evidence>
<dbReference type="REBASE" id="11541">
    <property type="entry name" value="SdeAMcrBP"/>
</dbReference>
<dbReference type="eggNOG" id="COG1401">
    <property type="taxonomic scope" value="Bacteria"/>
</dbReference>
<dbReference type="HOGENOM" id="CLU_386807_0_0_7"/>
<gene>
    <name evidence="2" type="ordered locus">Suden_0700</name>
    <name evidence="3" type="ordered locus">Suden_1597</name>
</gene>
<dbReference type="EMBL" id="CP000153">
    <property type="protein sequence ID" value="ABB44874.1"/>
    <property type="molecule type" value="Genomic_DNA"/>
</dbReference>
<dbReference type="KEGG" id="tdn:Suden_1597"/>
<evidence type="ECO:0000313" key="4">
    <source>
        <dbReference type="Proteomes" id="UP000002714"/>
    </source>
</evidence>
<organism evidence="3 4">
    <name type="scientific">Sulfurimonas denitrificans (strain ATCC 33889 / DSM 1251)</name>
    <name type="common">Thiomicrospira denitrificans (strain ATCC 33889 / DSM 1251)</name>
    <dbReference type="NCBI Taxonomy" id="326298"/>
    <lineage>
        <taxon>Bacteria</taxon>
        <taxon>Pseudomonadati</taxon>
        <taxon>Campylobacterota</taxon>
        <taxon>Epsilonproteobacteria</taxon>
        <taxon>Campylobacterales</taxon>
        <taxon>Sulfurimonadaceae</taxon>
        <taxon>Sulfurimonas</taxon>
    </lineage>
</organism>